<reference evidence="1 2" key="1">
    <citation type="journal article" date="2012" name="J. Virol.">
        <title>Complete Genome Sequence of the Podoviral Bacteriophage YMC/09/02/B1251 ABA BP, Which Causes the Lysis of an OXA-23-Producing Carbapenem-Resistant Acinetobacter baumannii Isolate from a Septic Patient.</title>
        <authorList>
            <person name="Jeon J."/>
            <person name="Kim J.W."/>
            <person name="Yong D."/>
            <person name="Lee K."/>
            <person name="Chong Y."/>
        </authorList>
    </citation>
    <scope>NUCLEOTIDE SEQUENCE [LARGE SCALE GENOMIC DNA]</scope>
</reference>
<proteinExistence type="predicted"/>
<accession>J7I0V7</accession>
<protein>
    <submittedName>
        <fullName evidence="1">Uncharacterized protein</fullName>
    </submittedName>
</protein>
<gene>
    <name evidence="1" type="ORF">BPABA456_00110</name>
</gene>
<dbReference type="RefSeq" id="YP_007010592.1">
    <property type="nucleotide sequence ID" value="NC_019541.1"/>
</dbReference>
<dbReference type="Proteomes" id="UP000005246">
    <property type="component" value="Segment"/>
</dbReference>
<dbReference type="KEGG" id="vg:14016767"/>
<keyword evidence="2" id="KW-1185">Reference proteome</keyword>
<evidence type="ECO:0000313" key="2">
    <source>
        <dbReference type="Proteomes" id="UP000005246"/>
    </source>
</evidence>
<dbReference type="GeneID" id="14016767"/>
<dbReference type="EMBL" id="JX403940">
    <property type="protein sequence ID" value="AFQ22108.1"/>
    <property type="molecule type" value="Genomic_DNA"/>
</dbReference>
<dbReference type="OrthoDB" id="14088at10239"/>
<organism evidence="1 2">
    <name type="scientific">Acinetobacter phage YMC/09/02/B1251</name>
    <dbReference type="NCBI Taxonomy" id="1221835"/>
    <lineage>
        <taxon>Viruses</taxon>
        <taxon>Duplodnaviria</taxon>
        <taxon>Heunggongvirae</taxon>
        <taxon>Uroviricota</taxon>
        <taxon>Caudoviricetes</taxon>
        <taxon>Vieuvirus</taxon>
        <taxon>Vieuvirus B1251</taxon>
    </lineage>
</organism>
<sequence>MRWFCGGWRVKSLMRKEPAMKATKLIRDKGLQYAKEIVDSAPDNATEWNEGYEFQCGQSVEISPADREKYFVDLVELKRLVESLKIINDLGGVEKLTPAFITTDKHVGYTHVRMVGNGRLSFLDDFCDFIPDGSISIKRVMTAIRDHESIYGGGESHAN</sequence>
<name>J7I0V7_9CAUD</name>
<evidence type="ECO:0000313" key="1">
    <source>
        <dbReference type="EMBL" id="AFQ22108.1"/>
    </source>
</evidence>